<feature type="domain" description="Cation/H+ exchanger transmembrane" evidence="12">
    <location>
        <begin position="12"/>
        <end position="417"/>
    </location>
</feature>
<evidence type="ECO:0000256" key="7">
    <source>
        <dbReference type="ARBA" id="ARBA00023053"/>
    </source>
</evidence>
<name>A0A0A0EX05_9GAMM</name>
<dbReference type="eggNOG" id="COG0025">
    <property type="taxonomic scope" value="Bacteria"/>
</dbReference>
<feature type="transmembrane region" description="Helical" evidence="11">
    <location>
        <begin position="52"/>
        <end position="70"/>
    </location>
</feature>
<organism evidence="13 14">
    <name type="scientific">Lysobacter arseniciresistens ZS79</name>
    <dbReference type="NCBI Taxonomy" id="913325"/>
    <lineage>
        <taxon>Bacteria</taxon>
        <taxon>Pseudomonadati</taxon>
        <taxon>Pseudomonadota</taxon>
        <taxon>Gammaproteobacteria</taxon>
        <taxon>Lysobacterales</taxon>
        <taxon>Lysobacteraceae</taxon>
        <taxon>Novilysobacter</taxon>
    </lineage>
</organism>
<gene>
    <name evidence="13" type="ORF">N799_11265</name>
</gene>
<dbReference type="GO" id="GO:0098719">
    <property type="term" value="P:sodium ion import across plasma membrane"/>
    <property type="evidence" value="ECO:0007669"/>
    <property type="project" value="TreeGrafter"/>
</dbReference>
<evidence type="ECO:0000256" key="4">
    <source>
        <dbReference type="ARBA" id="ARBA00022475"/>
    </source>
</evidence>
<feature type="transmembrane region" description="Helical" evidence="11">
    <location>
        <begin position="276"/>
        <end position="294"/>
    </location>
</feature>
<dbReference type="GO" id="GO:0015385">
    <property type="term" value="F:sodium:proton antiporter activity"/>
    <property type="evidence" value="ECO:0007669"/>
    <property type="project" value="InterPro"/>
</dbReference>
<keyword evidence="7 11" id="KW-0915">Sodium</keyword>
<reference evidence="13 14" key="1">
    <citation type="journal article" date="2015" name="Stand. Genomic Sci.">
        <title>Genomic information of the arsenic-resistant bacterium Lysobacter arseniciresistens type strain ZS79(T) and comparison of Lysobacter draft genomes.</title>
        <authorList>
            <person name="Liu L."/>
            <person name="Zhang S."/>
            <person name="Luo M."/>
            <person name="Wang G."/>
        </authorList>
    </citation>
    <scope>NUCLEOTIDE SEQUENCE [LARGE SCALE GENOMIC DNA]</scope>
    <source>
        <strain evidence="13 14">ZS79</strain>
    </source>
</reference>
<keyword evidence="11" id="KW-0997">Cell inner membrane</keyword>
<evidence type="ECO:0000256" key="1">
    <source>
        <dbReference type="ARBA" id="ARBA00004651"/>
    </source>
</evidence>
<evidence type="ECO:0000256" key="5">
    <source>
        <dbReference type="ARBA" id="ARBA00022692"/>
    </source>
</evidence>
<keyword evidence="14" id="KW-1185">Reference proteome</keyword>
<dbReference type="EMBL" id="AVPT01000036">
    <property type="protein sequence ID" value="KGM53687.1"/>
    <property type="molecule type" value="Genomic_DNA"/>
</dbReference>
<dbReference type="InterPro" id="IPR004705">
    <property type="entry name" value="Cation/H_exchanger_CPA1_bac"/>
</dbReference>
<dbReference type="PANTHER" id="PTHR10110:SF86">
    <property type="entry name" value="SODIUM_HYDROGEN EXCHANGER 7"/>
    <property type="match status" value="1"/>
</dbReference>
<keyword evidence="6 11" id="KW-1133">Transmembrane helix</keyword>
<evidence type="ECO:0000256" key="6">
    <source>
        <dbReference type="ARBA" id="ARBA00022989"/>
    </source>
</evidence>
<feature type="transmembrane region" description="Helical" evidence="11">
    <location>
        <begin position="357"/>
        <end position="381"/>
    </location>
</feature>
<comment type="subcellular location">
    <subcellularLocation>
        <location evidence="11">Cell inner membrane</location>
        <topology evidence="11">Multi-pass membrane protein</topology>
    </subcellularLocation>
    <subcellularLocation>
        <location evidence="1">Cell membrane</location>
        <topology evidence="1">Multi-pass membrane protein</topology>
    </subcellularLocation>
</comment>
<dbReference type="InterPro" id="IPR018422">
    <property type="entry name" value="Cation/H_exchanger_CPA1"/>
</dbReference>
<dbReference type="Proteomes" id="UP000029989">
    <property type="component" value="Unassembled WGS sequence"/>
</dbReference>
<sequence length="552" mass="59286">MHVVTMVLVFLLAVVVSGFVARLLPKVPLPLLQIAIGAALSTIGFDVAFDPHLFLLLFIPPLLFLDGWRIPKGAFFRDWKPILALAIGLVVFTVVGMGWFIWWLVPAMPLAVAFALAAILSPTDPVAVGAMTASAPPPPRLMHILEGESLLNDATGLVCFTFAVTAAMTGTFSLANASVSFLLVAGGGLLVGVAVTWAIGRLNRLLVRRTGEDPGIQILVSLLVPFAAYLAAEHFHVSGILAAAVAGIAMHYGELSGRPLAATRMQRHAVWDTVQMALNGIIFVLLGEQLPAMVRALPAAAETSGSGNDIWHLLGYVVVITFALGLMRFAWVWVAIRLTVFRAAWRGERASMPQTRLLAIIATAGVRGAITLAGILTLPLLLPDGSPFPTRTAAILIAMGVILLSLLVASIGLPLLARGLDADTLPEPDREDSEASARMAASLAAMRRIDKLVATPLADGAEEAARAEAAVLLRDAYQRHLHYGDLSGEDVQQMERVERAERRLRLAALDAERDELYRLRRAQTIDDIIHRKLVGELDLAEATLRQREAAGH</sequence>
<evidence type="ECO:0000313" key="13">
    <source>
        <dbReference type="EMBL" id="KGM53687.1"/>
    </source>
</evidence>
<dbReference type="GO" id="GO:0005886">
    <property type="term" value="C:plasma membrane"/>
    <property type="evidence" value="ECO:0007669"/>
    <property type="project" value="UniProtKB-SubCell"/>
</dbReference>
<protein>
    <submittedName>
        <fullName evidence="13">Sodium:proton antiporter</fullName>
    </submittedName>
</protein>
<dbReference type="InterPro" id="IPR006153">
    <property type="entry name" value="Cation/H_exchanger_TM"/>
</dbReference>
<dbReference type="NCBIfam" id="TIGR00831">
    <property type="entry name" value="a_cpa1"/>
    <property type="match status" value="1"/>
</dbReference>
<comment type="caution">
    <text evidence="13">The sequence shown here is derived from an EMBL/GenBank/DDBJ whole genome shotgun (WGS) entry which is preliminary data.</text>
</comment>
<dbReference type="PANTHER" id="PTHR10110">
    <property type="entry name" value="SODIUM/HYDROGEN EXCHANGER"/>
    <property type="match status" value="1"/>
</dbReference>
<feature type="transmembrane region" description="Helical" evidence="11">
    <location>
        <begin position="82"/>
        <end position="105"/>
    </location>
</feature>
<dbReference type="Gene3D" id="6.10.140.1330">
    <property type="match status" value="1"/>
</dbReference>
<evidence type="ECO:0000256" key="9">
    <source>
        <dbReference type="ARBA" id="ARBA00023136"/>
    </source>
</evidence>
<feature type="transmembrane region" description="Helical" evidence="11">
    <location>
        <begin position="154"/>
        <end position="175"/>
    </location>
</feature>
<dbReference type="GO" id="GO:0051453">
    <property type="term" value="P:regulation of intracellular pH"/>
    <property type="evidence" value="ECO:0007669"/>
    <property type="project" value="TreeGrafter"/>
</dbReference>
<evidence type="ECO:0000256" key="3">
    <source>
        <dbReference type="ARBA" id="ARBA00022449"/>
    </source>
</evidence>
<feature type="transmembrane region" description="Helical" evidence="11">
    <location>
        <begin position="237"/>
        <end position="255"/>
    </location>
</feature>
<keyword evidence="4" id="KW-1003">Cell membrane</keyword>
<dbReference type="RefSeq" id="WP_036213225.1">
    <property type="nucleotide sequence ID" value="NZ_AVPT01000036.1"/>
</dbReference>
<evidence type="ECO:0000259" key="12">
    <source>
        <dbReference type="Pfam" id="PF00999"/>
    </source>
</evidence>
<dbReference type="OrthoDB" id="9809206at2"/>
<evidence type="ECO:0000256" key="10">
    <source>
        <dbReference type="ARBA" id="ARBA00023201"/>
    </source>
</evidence>
<keyword evidence="10 11" id="KW-0739">Sodium transport</keyword>
<keyword evidence="2 11" id="KW-0813">Transport</keyword>
<feature type="transmembrane region" description="Helical" evidence="11">
    <location>
        <begin position="314"/>
        <end position="336"/>
    </location>
</feature>
<dbReference type="AlphaFoldDB" id="A0A0A0EX05"/>
<comment type="function">
    <text evidence="11">Na(+)/H(+) antiporter that extrudes sodium in exchange for external protons.</text>
</comment>
<evidence type="ECO:0000256" key="11">
    <source>
        <dbReference type="RuleBase" id="RU366002"/>
    </source>
</evidence>
<keyword evidence="9 11" id="KW-0472">Membrane</keyword>
<dbReference type="GO" id="GO:0015386">
    <property type="term" value="F:potassium:proton antiporter activity"/>
    <property type="evidence" value="ECO:0007669"/>
    <property type="project" value="TreeGrafter"/>
</dbReference>
<keyword evidence="5 11" id="KW-0812">Transmembrane</keyword>
<accession>A0A0A0EX05</accession>
<keyword evidence="3 11" id="KW-0050">Antiport</keyword>
<dbReference type="STRING" id="913325.N799_11265"/>
<dbReference type="Pfam" id="PF00999">
    <property type="entry name" value="Na_H_Exchanger"/>
    <property type="match status" value="1"/>
</dbReference>
<feature type="transmembrane region" description="Helical" evidence="11">
    <location>
        <begin position="111"/>
        <end position="133"/>
    </location>
</feature>
<keyword evidence="8 11" id="KW-0406">Ion transport</keyword>
<comment type="caution">
    <text evidence="11">Lacks conserved residue(s) required for the propagation of feature annotation.</text>
</comment>
<comment type="similarity">
    <text evidence="11">Belongs to the monovalent cation:proton antiporter 1 (CPA1) transporter (TC 2.A.36) family.</text>
</comment>
<feature type="transmembrane region" description="Helical" evidence="11">
    <location>
        <begin position="393"/>
        <end position="416"/>
    </location>
</feature>
<feature type="transmembrane region" description="Helical" evidence="11">
    <location>
        <begin position="181"/>
        <end position="202"/>
    </location>
</feature>
<evidence type="ECO:0000256" key="8">
    <source>
        <dbReference type="ARBA" id="ARBA00023065"/>
    </source>
</evidence>
<evidence type="ECO:0000313" key="14">
    <source>
        <dbReference type="Proteomes" id="UP000029989"/>
    </source>
</evidence>
<proteinExistence type="inferred from homology"/>
<evidence type="ECO:0000256" key="2">
    <source>
        <dbReference type="ARBA" id="ARBA00022448"/>
    </source>
</evidence>